<name>A0ABS5G7P4_9BRAD</name>
<protein>
    <submittedName>
        <fullName evidence="1">Uncharacterized protein</fullName>
    </submittedName>
</protein>
<evidence type="ECO:0000313" key="2">
    <source>
        <dbReference type="Proteomes" id="UP001314635"/>
    </source>
</evidence>
<proteinExistence type="predicted"/>
<reference evidence="2" key="1">
    <citation type="journal article" date="2021" name="ISME J.">
        <title>Evolutionary origin and ecological implication of a unique nif island in free-living Bradyrhizobium lineages.</title>
        <authorList>
            <person name="Tao J."/>
        </authorList>
    </citation>
    <scope>NUCLEOTIDE SEQUENCE [LARGE SCALE GENOMIC DNA]</scope>
    <source>
        <strain evidence="2">SZCCT0094</strain>
    </source>
</reference>
<organism evidence="1 2">
    <name type="scientific">Bradyrhizobium denitrificans</name>
    <dbReference type="NCBI Taxonomy" id="2734912"/>
    <lineage>
        <taxon>Bacteria</taxon>
        <taxon>Pseudomonadati</taxon>
        <taxon>Pseudomonadota</taxon>
        <taxon>Alphaproteobacteria</taxon>
        <taxon>Hyphomicrobiales</taxon>
        <taxon>Nitrobacteraceae</taxon>
        <taxon>Bradyrhizobium</taxon>
    </lineage>
</organism>
<dbReference type="RefSeq" id="WP_172235664.1">
    <property type="nucleotide sequence ID" value="NZ_JABFDP010000003.1"/>
</dbReference>
<gene>
    <name evidence="1" type="ORF">JQ619_16340</name>
</gene>
<dbReference type="EMBL" id="JAFCLK010000014">
    <property type="protein sequence ID" value="MBR1137337.1"/>
    <property type="molecule type" value="Genomic_DNA"/>
</dbReference>
<accession>A0ABS5G7P4</accession>
<evidence type="ECO:0000313" key="1">
    <source>
        <dbReference type="EMBL" id="MBR1137337.1"/>
    </source>
</evidence>
<keyword evidence="2" id="KW-1185">Reference proteome</keyword>
<sequence length="99" mass="10862">MNCIAVAVRQSLLFVGERDQTILRVLKLSTFVRIDRLLGPFAVFGCFGAILSGLEHVLPFHGCLQPFPTPSSTKVEAERRSQYTRGLANGSNELAAERA</sequence>
<dbReference type="Proteomes" id="UP001314635">
    <property type="component" value="Unassembled WGS sequence"/>
</dbReference>
<comment type="caution">
    <text evidence="1">The sequence shown here is derived from an EMBL/GenBank/DDBJ whole genome shotgun (WGS) entry which is preliminary data.</text>
</comment>